<gene>
    <name evidence="2" type="ORF">VTL71DRAFT_14571</name>
</gene>
<protein>
    <recommendedName>
        <fullName evidence="4">Myb-like domain-containing protein</fullName>
    </recommendedName>
</protein>
<dbReference type="Proteomes" id="UP001595075">
    <property type="component" value="Unassembled WGS sequence"/>
</dbReference>
<feature type="region of interest" description="Disordered" evidence="1">
    <location>
        <begin position="551"/>
        <end position="570"/>
    </location>
</feature>
<feature type="compositionally biased region" description="Polar residues" evidence="1">
    <location>
        <begin position="18"/>
        <end position="27"/>
    </location>
</feature>
<feature type="compositionally biased region" description="Polar residues" evidence="1">
    <location>
        <begin position="208"/>
        <end position="219"/>
    </location>
</feature>
<feature type="region of interest" description="Disordered" evidence="1">
    <location>
        <begin position="1"/>
        <end position="37"/>
    </location>
</feature>
<feature type="compositionally biased region" description="Acidic residues" evidence="1">
    <location>
        <begin position="635"/>
        <end position="654"/>
    </location>
</feature>
<feature type="region of interest" description="Disordered" evidence="1">
    <location>
        <begin position="53"/>
        <end position="327"/>
    </location>
</feature>
<evidence type="ECO:0000313" key="3">
    <source>
        <dbReference type="Proteomes" id="UP001595075"/>
    </source>
</evidence>
<dbReference type="EMBL" id="JAZHXI010000007">
    <property type="protein sequence ID" value="KAL2069892.1"/>
    <property type="molecule type" value="Genomic_DNA"/>
</dbReference>
<feature type="compositionally biased region" description="Basic and acidic residues" evidence="1">
    <location>
        <begin position="177"/>
        <end position="186"/>
    </location>
</feature>
<feature type="compositionally biased region" description="Acidic residues" evidence="1">
    <location>
        <begin position="247"/>
        <end position="259"/>
    </location>
</feature>
<keyword evidence="3" id="KW-1185">Reference proteome</keyword>
<feature type="compositionally biased region" description="Basic and acidic residues" evidence="1">
    <location>
        <begin position="237"/>
        <end position="246"/>
    </location>
</feature>
<evidence type="ECO:0000256" key="1">
    <source>
        <dbReference type="SAM" id="MobiDB-lite"/>
    </source>
</evidence>
<sequence length="747" mass="84796">MARSNNIEVENPVGDPQTAGTESNQAPESIANVGSPIKNGIARVAGYIFGRNRAGQSQEEGTHEEAATGTIFENENAHEDEEPVAPSKYLSYKRPEKRDIYELSSSPPESEGEREIRANSPKKRPRTNVKAKRAIIAPKRSARNSAAVPNRLTRAAPNRMANPPDGHPRQVSSPLKSPKDVVEQSVKRPRGRPRKIPLASPTAVPARNVSTRATASDQSLVPEEALAPEEDEVDEELHEHQARNEEDEHEQEEQEVESDEKDHGVSSILINPSPIKVSRQSDGQQARTPPGTFATTKNTQPSEIESSPEAVEDGDMLDDESEEETQDAEDLLFEADLIDSMISIANRVGHSYHNDRQDWTVKTSHKVCSINGKRMIRRLKATLEAYEALKKATETGATQSLEKAKHSIDESMQKLQTESDIILTQRLGVPSRGVNQFDVKKTIVMLKDLYFLIIPDFLKIMKVAADAYPPIRSMDHWALQQLLALTTMLKDLAETAAKQPKKSKPRAESKGDTYNVSKPTSLILPGIRKIRKSLLRELARAKVVQKASQFKASQAERSKYMEDRERRRDEEIRRQRRENRRLQREAYEALCSEPRWGRLVRYKNEASSGYSLSRDPNSVDLPEQYDGSQTHDHDQEAEDEDDDDPFTERPDDDEPRLSVFGKNNKNDSTRSRPLSEQEKVIFIKCMMHERGKDRYQKAAERLERSIEEIFTFAQELQEAMDRKHENGQFMSIQDDWTYYIWVEKENS</sequence>
<proteinExistence type="predicted"/>
<accession>A0ABR4CIU8</accession>
<feature type="compositionally biased region" description="Polar residues" evidence="1">
    <location>
        <begin position="607"/>
        <end position="616"/>
    </location>
</feature>
<evidence type="ECO:0000313" key="2">
    <source>
        <dbReference type="EMBL" id="KAL2069892.1"/>
    </source>
</evidence>
<name>A0ABR4CIU8_9HELO</name>
<evidence type="ECO:0008006" key="4">
    <source>
        <dbReference type="Google" id="ProtNLM"/>
    </source>
</evidence>
<organism evidence="2 3">
    <name type="scientific">Oculimacula yallundae</name>
    <dbReference type="NCBI Taxonomy" id="86028"/>
    <lineage>
        <taxon>Eukaryota</taxon>
        <taxon>Fungi</taxon>
        <taxon>Dikarya</taxon>
        <taxon>Ascomycota</taxon>
        <taxon>Pezizomycotina</taxon>
        <taxon>Leotiomycetes</taxon>
        <taxon>Helotiales</taxon>
        <taxon>Ploettnerulaceae</taxon>
        <taxon>Oculimacula</taxon>
    </lineage>
</organism>
<feature type="compositionally biased region" description="Basic and acidic residues" evidence="1">
    <location>
        <begin position="664"/>
        <end position="673"/>
    </location>
</feature>
<feature type="compositionally biased region" description="Basic and acidic residues" evidence="1">
    <location>
        <begin position="554"/>
        <end position="570"/>
    </location>
</feature>
<feature type="compositionally biased region" description="Acidic residues" evidence="1">
    <location>
        <begin position="310"/>
        <end position="327"/>
    </location>
</feature>
<comment type="caution">
    <text evidence="2">The sequence shown here is derived from an EMBL/GenBank/DDBJ whole genome shotgun (WGS) entry which is preliminary data.</text>
</comment>
<feature type="compositionally biased region" description="Polar residues" evidence="1">
    <location>
        <begin position="278"/>
        <end position="305"/>
    </location>
</feature>
<feature type="region of interest" description="Disordered" evidence="1">
    <location>
        <begin position="607"/>
        <end position="673"/>
    </location>
</feature>
<feature type="compositionally biased region" description="Basic residues" evidence="1">
    <location>
        <begin position="120"/>
        <end position="133"/>
    </location>
</feature>
<reference evidence="2 3" key="1">
    <citation type="journal article" date="2024" name="Commun. Biol.">
        <title>Comparative genomic analysis of thermophilic fungi reveals convergent evolutionary adaptations and gene losses.</title>
        <authorList>
            <person name="Steindorff A.S."/>
            <person name="Aguilar-Pontes M.V."/>
            <person name="Robinson A.J."/>
            <person name="Andreopoulos B."/>
            <person name="LaButti K."/>
            <person name="Kuo A."/>
            <person name="Mondo S."/>
            <person name="Riley R."/>
            <person name="Otillar R."/>
            <person name="Haridas S."/>
            <person name="Lipzen A."/>
            <person name="Grimwood J."/>
            <person name="Schmutz J."/>
            <person name="Clum A."/>
            <person name="Reid I.D."/>
            <person name="Moisan M.C."/>
            <person name="Butler G."/>
            <person name="Nguyen T.T.M."/>
            <person name="Dewar K."/>
            <person name="Conant G."/>
            <person name="Drula E."/>
            <person name="Henrissat B."/>
            <person name="Hansel C."/>
            <person name="Singer S."/>
            <person name="Hutchinson M.I."/>
            <person name="de Vries R.P."/>
            <person name="Natvig D.O."/>
            <person name="Powell A.J."/>
            <person name="Tsang A."/>
            <person name="Grigoriev I.V."/>
        </authorList>
    </citation>
    <scope>NUCLEOTIDE SEQUENCE [LARGE SCALE GENOMIC DNA]</scope>
    <source>
        <strain evidence="2 3">CBS 494.80</strain>
    </source>
</reference>
<feature type="compositionally biased region" description="Acidic residues" evidence="1">
    <location>
        <begin position="226"/>
        <end position="236"/>
    </location>
</feature>